<name>A7HVK6_PARL1</name>
<dbReference type="InterPro" id="IPR036709">
    <property type="entry name" value="Autotransporte_beta_dom_sf"/>
</dbReference>
<dbReference type="Gene3D" id="2.160.20.20">
    <property type="match status" value="4"/>
</dbReference>
<accession>A7HVK6</accession>
<dbReference type="SMART" id="SM00869">
    <property type="entry name" value="Autotransporter"/>
    <property type="match status" value="1"/>
</dbReference>
<dbReference type="InterPro" id="IPR011050">
    <property type="entry name" value="Pectin_lyase_fold/virulence"/>
</dbReference>
<dbReference type="NCBIfam" id="TIGR04393">
    <property type="entry name" value="rpt_T5SS_PEPC"/>
    <property type="match status" value="5"/>
</dbReference>
<dbReference type="GO" id="GO:0019867">
    <property type="term" value="C:outer membrane"/>
    <property type="evidence" value="ECO:0007669"/>
    <property type="project" value="InterPro"/>
</dbReference>
<dbReference type="PANTHER" id="PTHR35037">
    <property type="entry name" value="C-TERMINAL REGION OF AIDA-LIKE PROTEIN"/>
    <property type="match status" value="1"/>
</dbReference>
<evidence type="ECO:0000259" key="2">
    <source>
        <dbReference type="PROSITE" id="PS51208"/>
    </source>
</evidence>
<dbReference type="eggNOG" id="COG3210">
    <property type="taxonomic scope" value="Bacteria"/>
</dbReference>
<organism evidence="3 4">
    <name type="scientific">Parvibaculum lavamentivorans (strain DS-1 / DSM 13023 / NCIMB 13966)</name>
    <dbReference type="NCBI Taxonomy" id="402881"/>
    <lineage>
        <taxon>Bacteria</taxon>
        <taxon>Pseudomonadati</taxon>
        <taxon>Pseudomonadota</taxon>
        <taxon>Alphaproteobacteria</taxon>
        <taxon>Hyphomicrobiales</taxon>
        <taxon>Parvibaculaceae</taxon>
        <taxon>Parvibaculum</taxon>
    </lineage>
</organism>
<dbReference type="InterPro" id="IPR005546">
    <property type="entry name" value="Autotransporte_beta"/>
</dbReference>
<dbReference type="NCBIfam" id="TIGR01414">
    <property type="entry name" value="autotrans_barl"/>
    <property type="match status" value="1"/>
</dbReference>
<proteinExistence type="predicted"/>
<sequence>MGVASGNRVATGRRTMRVTTWRFMRLRRKAVPPVILRRNLTRRLLSSVGVAALLAGVSLALLPAPTRADTSWTGAADSDWNNAANWSNGLPVNTSGTTKIEGPVAATVDGVSVADSGRTNIGSAAQDGSLIVQGGGTLNAGVFELFGYNGFSGTATIRGAGSGISTSSSLFVGAYTGVGHIFIEDGGTLTTPYSTYMSQYNGSLGTVTVTGSGSTWNSNYEINLGGAEGNYDATGILTIADDGLVNINNGNRNLNVAKSTGSTGTLNIGAAEGDAAVAAGSLQAKSVVFGAGDGTLVFNHTETDYTFAPSISGNGGVHQLAGTTNLSGSNSWSGSTLVEGGILRAGAAGALSANAAYTVNGGTLDLNDFDLTATELSGTGGTVDLGTAELEVDQDGDSVFDGLIAGAGSLVKLGSGILSLTGANTYSGGTTLGEGTLRLEDDDAIGTGALTVTGGTLDYDDGIDLSNDIDLRAQATLNVTTGSATQSGNIGETGGSFGIVKSGAGILSLTGANTYTGTTTVSGGTLRAGSADALVSGAYILNGGTLDLNDFDLSASGLSGASGTVDLGSAELEVDQDSDGVFGGIISGAGSLLKLGSGMLTLTGGSTYTGLTTIREGTLALDGGSVESSDDVIIGDLAHTVGEVTVTGAGASLDTDSSVLVGELGEGTLNVENGGVVTADVVIAGHLSGSDGAIRVTGTGSQVNSTSLLRIGDEGVGRLIVSEGGAVTNTSTGYIGAGTNGEGAMTVTGTGSKLDNSGILYVGGEYNGAIGVLTVAGEAAVNVGAGSGTVRVAHHSGATGTLNIGAAEGDAAVAAGTLNAASLQFGAGTGQIVFNHLDDDHAFSSDVSGAGEVLHLSGTTILTGENTYTGGTTVSGGTLRAGRVGAFTSGGYEVNGGTLDLNDFDLSMSELSGIGGAVDLGSAALAVGSGNTDANFAGVISGIGSLEKTGLGSFTLAGANSYTGGTTVSGGTLRAGAASAFVDGSAYTVDGGTLDLNDFDLSMSELSGTGGTIDLGGATLTVGSGNTFTNFAGAIEGTGGLEKTGTGELTLTGANSYTGGTTISGGTLEGSTSSLVGDIVNNATLAFTQAFDGTFGGVISGTGSLVKSGSGVLTLTGANSWSGGTTIRHGTLEGSTSSLTGDIVNDAALVFAQAGDGTYAGAVSGTGSLEKTGAGTLTLTGANGYTGGTTVSGGTLAGNTSSLQGDIVNNASLLFDQSADGTYAGVLSGNGDIVKSGAGSLVLSGISGAFTGGLEVLSGSLVVDGTFGGGLLVSGGFLGGSGTVGSTTLGGGATLAAGNSIGTLTVAGDLAFSAGSVLAVEVNDGGDAAGVNADFVHVTGAATIASGAVVEVAPANGTDDGITYAPSTTYRILTADGGISGVFDGVTAGFAFLMPEVSYDATNVFLILTQMAAFEDVASTPNQQGVAAAAEALGAGNPLYDEIIGMSEEEAQAAFDALSGEAHASSTGVFSSSAGIVRRTIFSRLFSRFGAPRGFAAAEGYVPAAGDETPHGYTVWGELVRGWGETDGSVSAAGIERNSTGFLGGVDREIGEASRIGIALGYSHATFDVSGRASSGESDNFHVAGYAGTELGPMDLKGVLGYSYQMAESRRRVVVGGVIDDLSADYGAHTFQASGEASVDLAAGPVTLTPFAGLAVVHVETEAFTETGGPSALSIASSSNTTGISELGLRAAREAGSLTLFGSASWRHVFGDVEPLSRASFASSPATTFSVRGTPLSEDVASIGGGVELLIAEETTLEFSYRGEFASDSRDHGLKAKVSIRF</sequence>
<dbReference type="InterPro" id="IPR013425">
    <property type="entry name" value="Autotrns_rpt"/>
</dbReference>
<dbReference type="SUPFAM" id="SSF103515">
    <property type="entry name" value="Autotransporter"/>
    <property type="match status" value="1"/>
</dbReference>
<keyword evidence="1" id="KW-0732">Signal</keyword>
<evidence type="ECO:0000256" key="1">
    <source>
        <dbReference type="ARBA" id="ARBA00022729"/>
    </source>
</evidence>
<keyword evidence="4" id="KW-1185">Reference proteome</keyword>
<dbReference type="Pfam" id="PF03797">
    <property type="entry name" value="Autotransporter"/>
    <property type="match status" value="1"/>
</dbReference>
<dbReference type="InterPro" id="IPR030895">
    <property type="entry name" value="T5SS_PEPC_rpt"/>
</dbReference>
<evidence type="ECO:0000313" key="4">
    <source>
        <dbReference type="Proteomes" id="UP000006377"/>
    </source>
</evidence>
<dbReference type="InterPro" id="IPR012332">
    <property type="entry name" value="Autotransporter_pectin_lyase_C"/>
</dbReference>
<dbReference type="NCBIfam" id="TIGR02601">
    <property type="entry name" value="autotrns_rpt"/>
    <property type="match status" value="10"/>
</dbReference>
<dbReference type="PROSITE" id="PS51208">
    <property type="entry name" value="AUTOTRANSPORTER"/>
    <property type="match status" value="1"/>
</dbReference>
<gene>
    <name evidence="3" type="ordered locus">Plav_2325</name>
</gene>
<dbReference type="SUPFAM" id="SSF51126">
    <property type="entry name" value="Pectin lyase-like"/>
    <property type="match status" value="4"/>
</dbReference>
<feature type="domain" description="Autotransporter" evidence="2">
    <location>
        <begin position="1508"/>
        <end position="1782"/>
    </location>
</feature>
<dbReference type="Proteomes" id="UP000006377">
    <property type="component" value="Chromosome"/>
</dbReference>
<protein>
    <submittedName>
        <fullName evidence="3">Outer membrane autotransporter barrel domain</fullName>
    </submittedName>
</protein>
<reference evidence="3 4" key="1">
    <citation type="journal article" date="2011" name="Stand. Genomic Sci.">
        <title>Complete genome sequence of Parvibaculum lavamentivorans type strain (DS-1(T)).</title>
        <authorList>
            <person name="Schleheck D."/>
            <person name="Weiss M."/>
            <person name="Pitluck S."/>
            <person name="Bruce D."/>
            <person name="Land M.L."/>
            <person name="Han S."/>
            <person name="Saunders E."/>
            <person name="Tapia R."/>
            <person name="Detter C."/>
            <person name="Brettin T."/>
            <person name="Han J."/>
            <person name="Woyke T."/>
            <person name="Goodwin L."/>
            <person name="Pennacchio L."/>
            <person name="Nolan M."/>
            <person name="Cook A.M."/>
            <person name="Kjelleberg S."/>
            <person name="Thomas T."/>
        </authorList>
    </citation>
    <scope>NUCLEOTIDE SEQUENCE [LARGE SCALE GENOMIC DNA]</scope>
    <source>
        <strain evidence="4">DS-1 / DSM 13023 / NCIMB 13966</strain>
    </source>
</reference>
<dbReference type="Pfam" id="PF12951">
    <property type="entry name" value="PATR"/>
    <property type="match status" value="10"/>
</dbReference>
<dbReference type="InterPro" id="IPR051551">
    <property type="entry name" value="Autotransporter_adhesion"/>
</dbReference>
<dbReference type="Gene3D" id="2.40.128.130">
    <property type="entry name" value="Autotransporter beta-domain"/>
    <property type="match status" value="1"/>
</dbReference>
<dbReference type="EMBL" id="CP000774">
    <property type="protein sequence ID" value="ABS63939.1"/>
    <property type="molecule type" value="Genomic_DNA"/>
</dbReference>
<dbReference type="HOGENOM" id="CLU_238557_0_0_5"/>
<dbReference type="InterPro" id="IPR006315">
    <property type="entry name" value="OM_autotransptr_brl_dom"/>
</dbReference>
<dbReference type="eggNOG" id="COG4625">
    <property type="taxonomic scope" value="Bacteria"/>
</dbReference>
<dbReference type="KEGG" id="pla:Plav_2325"/>
<dbReference type="STRING" id="402881.Plav_2325"/>
<evidence type="ECO:0000313" key="3">
    <source>
        <dbReference type="EMBL" id="ABS63939.1"/>
    </source>
</evidence>
<dbReference type="PANTHER" id="PTHR35037:SF3">
    <property type="entry name" value="C-TERMINAL REGION OF AIDA-LIKE PROTEIN"/>
    <property type="match status" value="1"/>
</dbReference>